<keyword evidence="9 10" id="KW-0472">Membrane</keyword>
<evidence type="ECO:0000259" key="11">
    <source>
        <dbReference type="PROSITE" id="PS51003"/>
    </source>
</evidence>
<evidence type="ECO:0000256" key="2">
    <source>
        <dbReference type="ARBA" id="ARBA00022448"/>
    </source>
</evidence>
<evidence type="ECO:0000256" key="10">
    <source>
        <dbReference type="SAM" id="Phobius"/>
    </source>
</evidence>
<proteinExistence type="predicted"/>
<feature type="transmembrane region" description="Helical" evidence="10">
    <location>
        <begin position="80"/>
        <end position="97"/>
    </location>
</feature>
<evidence type="ECO:0000256" key="6">
    <source>
        <dbReference type="ARBA" id="ARBA00022982"/>
    </source>
</evidence>
<dbReference type="GO" id="GO:0016020">
    <property type="term" value="C:membrane"/>
    <property type="evidence" value="ECO:0007669"/>
    <property type="project" value="UniProtKB-SubCell"/>
</dbReference>
<keyword evidence="8" id="KW-0408">Iron</keyword>
<name>A0A382QZ82_9ZZZZ</name>
<feature type="transmembrane region" description="Helical" evidence="10">
    <location>
        <begin position="20"/>
        <end position="40"/>
    </location>
</feature>
<dbReference type="InterPro" id="IPR005798">
    <property type="entry name" value="Cyt_b/b6_C"/>
</dbReference>
<feature type="transmembrane region" description="Helical" evidence="10">
    <location>
        <begin position="187"/>
        <end position="204"/>
    </location>
</feature>
<feature type="domain" description="Cytochrome b/b6 C-terminal region profile" evidence="11">
    <location>
        <begin position="110"/>
        <end position="245"/>
    </location>
</feature>
<evidence type="ECO:0000313" key="12">
    <source>
        <dbReference type="EMBL" id="SVC90803.1"/>
    </source>
</evidence>
<accession>A0A382QZ82</accession>
<evidence type="ECO:0000256" key="3">
    <source>
        <dbReference type="ARBA" id="ARBA00022617"/>
    </source>
</evidence>
<keyword evidence="4 10" id="KW-0812">Transmembrane</keyword>
<dbReference type="Pfam" id="PF00032">
    <property type="entry name" value="Cytochrom_B_C"/>
    <property type="match status" value="1"/>
</dbReference>
<feature type="transmembrane region" description="Helical" evidence="10">
    <location>
        <begin position="224"/>
        <end position="243"/>
    </location>
</feature>
<protein>
    <recommendedName>
        <fullName evidence="11">Cytochrome b/b6 C-terminal region profile domain-containing protein</fullName>
    </recommendedName>
</protein>
<dbReference type="GO" id="GO:0016491">
    <property type="term" value="F:oxidoreductase activity"/>
    <property type="evidence" value="ECO:0007669"/>
    <property type="project" value="InterPro"/>
</dbReference>
<dbReference type="Gene3D" id="1.20.810.10">
    <property type="entry name" value="Cytochrome Bc1 Complex, Chain C"/>
    <property type="match status" value="1"/>
</dbReference>
<feature type="transmembrane region" description="Helical" evidence="10">
    <location>
        <begin position="47"/>
        <end position="65"/>
    </location>
</feature>
<dbReference type="GO" id="GO:0009055">
    <property type="term" value="F:electron transfer activity"/>
    <property type="evidence" value="ECO:0007669"/>
    <property type="project" value="InterPro"/>
</dbReference>
<feature type="non-terminal residue" evidence="12">
    <location>
        <position position="245"/>
    </location>
</feature>
<evidence type="ECO:0000256" key="5">
    <source>
        <dbReference type="ARBA" id="ARBA00022723"/>
    </source>
</evidence>
<evidence type="ECO:0000256" key="1">
    <source>
        <dbReference type="ARBA" id="ARBA00004141"/>
    </source>
</evidence>
<dbReference type="EMBL" id="UINC01117988">
    <property type="protein sequence ID" value="SVC90803.1"/>
    <property type="molecule type" value="Genomic_DNA"/>
</dbReference>
<evidence type="ECO:0000256" key="8">
    <source>
        <dbReference type="ARBA" id="ARBA00023004"/>
    </source>
</evidence>
<evidence type="ECO:0000256" key="9">
    <source>
        <dbReference type="ARBA" id="ARBA00023136"/>
    </source>
</evidence>
<dbReference type="InterPro" id="IPR027387">
    <property type="entry name" value="Cytb/b6-like_sf"/>
</dbReference>
<dbReference type="PROSITE" id="PS51003">
    <property type="entry name" value="CYTB_CTER"/>
    <property type="match status" value="1"/>
</dbReference>
<keyword evidence="3" id="KW-0349">Heme</keyword>
<dbReference type="InterPro" id="IPR036150">
    <property type="entry name" value="Cyt_b/b6_C_sf"/>
</dbReference>
<evidence type="ECO:0000256" key="7">
    <source>
        <dbReference type="ARBA" id="ARBA00022989"/>
    </source>
</evidence>
<evidence type="ECO:0000256" key="4">
    <source>
        <dbReference type="ARBA" id="ARBA00022692"/>
    </source>
</evidence>
<comment type="subcellular location">
    <subcellularLocation>
        <location evidence="1">Membrane</location>
        <topology evidence="1">Multi-pass membrane protein</topology>
    </subcellularLocation>
</comment>
<keyword evidence="7 10" id="KW-1133">Transmembrane helix</keyword>
<feature type="transmembrane region" description="Helical" evidence="10">
    <location>
        <begin position="129"/>
        <end position="150"/>
    </location>
</feature>
<dbReference type="GO" id="GO:0046872">
    <property type="term" value="F:metal ion binding"/>
    <property type="evidence" value="ECO:0007669"/>
    <property type="project" value="UniProtKB-KW"/>
</dbReference>
<dbReference type="SUPFAM" id="SSF81648">
    <property type="entry name" value="a domain/subunit of cytochrome bc1 complex (Ubiquinol-cytochrome c reductase)"/>
    <property type="match status" value="1"/>
</dbReference>
<dbReference type="AlphaFoldDB" id="A0A382QZ82"/>
<sequence length="245" mass="28580">MLALLVPHLPEFIKNFIDGLLEPTTYFVLSVVGFWAMIQFRSFWTRGWFIGGFFAFTIVFYFWSLTDENFKLIVGKPDNVPITILFFSLAFLLWVAFRKMVINARLIDKGLPTFEHRESSRRVYCWPDLVYTEFLAMILCTVLLLVWAYYLKAPLEEPASLVKTPNPSKAPWYFLGLQEMLVYYDPWLAGVVFPTFIINGLMAIPYIDMNPKGNGYYTFKERRFAISTFLFGFIVLWVTLIILGT</sequence>
<keyword evidence="5" id="KW-0479">Metal-binding</keyword>
<gene>
    <name evidence="12" type="ORF">METZ01_LOCUS343657</name>
</gene>
<reference evidence="12" key="1">
    <citation type="submission" date="2018-05" db="EMBL/GenBank/DDBJ databases">
        <authorList>
            <person name="Lanie J.A."/>
            <person name="Ng W.-L."/>
            <person name="Kazmierczak K.M."/>
            <person name="Andrzejewski T.M."/>
            <person name="Davidsen T.M."/>
            <person name="Wayne K.J."/>
            <person name="Tettelin H."/>
            <person name="Glass J.I."/>
            <person name="Rusch D."/>
            <person name="Podicherti R."/>
            <person name="Tsui H.-C.T."/>
            <person name="Winkler M.E."/>
        </authorList>
    </citation>
    <scope>NUCLEOTIDE SEQUENCE</scope>
</reference>
<organism evidence="12">
    <name type="scientific">marine metagenome</name>
    <dbReference type="NCBI Taxonomy" id="408172"/>
    <lineage>
        <taxon>unclassified sequences</taxon>
        <taxon>metagenomes</taxon>
        <taxon>ecological metagenomes</taxon>
    </lineage>
</organism>
<keyword evidence="2" id="KW-0813">Transport</keyword>
<keyword evidence="6" id="KW-0249">Electron transport</keyword>